<keyword evidence="3" id="KW-1185">Reference proteome</keyword>
<comment type="caution">
    <text evidence="2">The sequence shown here is derived from an EMBL/GenBank/DDBJ whole genome shotgun (WGS) entry which is preliminary data.</text>
</comment>
<dbReference type="AlphaFoldDB" id="A0A7V7QJ38"/>
<sequence length="273" mass="31223">MKKLKKILCVLLILGFVLNFPNTVVKAEEIQYTENLIPKMTSNTSPSGKASASSVSVNSDGSLTPEYLAFDHSVVKTSCWQALNSKTGWLEYEFPENKIITKYTLQPRNWVEYIWQSPKDWTFEAYDEEEGTWVVLDTQTNITDWNVSSKKEFTLENTNSYLKYRINVSSIVDNPSAKYPQSRTITIGELEMMETVPQGANATIYITMVTGEIKEYHVDSAIKQDYLLWYDNRSNGSGKAYYTFAKATTGGFVSRNEYLSFDKISSFEIMEYN</sequence>
<protein>
    <recommendedName>
        <fullName evidence="4">Discoidin domain-containing protein</fullName>
    </recommendedName>
</protein>
<gene>
    <name evidence="2" type="ORF">F7O84_08060</name>
</gene>
<reference evidence="2 3" key="1">
    <citation type="submission" date="2019-09" db="EMBL/GenBank/DDBJ databases">
        <authorList>
            <person name="Valk L.C."/>
        </authorList>
    </citation>
    <scope>NUCLEOTIDE SEQUENCE [LARGE SCALE GENOMIC DNA]</scope>
    <source>
        <strain evidence="2">GalUA</strain>
    </source>
</reference>
<dbReference type="Gene3D" id="2.60.120.260">
    <property type="entry name" value="Galactose-binding domain-like"/>
    <property type="match status" value="1"/>
</dbReference>
<keyword evidence="1" id="KW-0732">Signal</keyword>
<dbReference type="RefSeq" id="WP_151144022.1">
    <property type="nucleotide sequence ID" value="NZ_WAGX01000005.1"/>
</dbReference>
<evidence type="ECO:0008006" key="4">
    <source>
        <dbReference type="Google" id="ProtNLM"/>
    </source>
</evidence>
<proteinExistence type="predicted"/>
<feature type="chain" id="PRO_5038831506" description="Discoidin domain-containing protein" evidence="1">
    <location>
        <begin position="27"/>
        <end position="273"/>
    </location>
</feature>
<accession>A0A7V7QJ38</accession>
<evidence type="ECO:0000313" key="2">
    <source>
        <dbReference type="EMBL" id="KAB1437552.1"/>
    </source>
</evidence>
<feature type="signal peptide" evidence="1">
    <location>
        <begin position="1"/>
        <end position="26"/>
    </location>
</feature>
<organism evidence="2 3">
    <name type="scientific">Candidatus Galacturonatibacter soehngenii</name>
    <dbReference type="NCBI Taxonomy" id="2307010"/>
    <lineage>
        <taxon>Bacteria</taxon>
        <taxon>Bacillati</taxon>
        <taxon>Bacillota</taxon>
        <taxon>Clostridia</taxon>
        <taxon>Lachnospirales</taxon>
        <taxon>Lachnospiraceae</taxon>
        <taxon>Candidatus Galacturonatibacter</taxon>
    </lineage>
</organism>
<evidence type="ECO:0000256" key="1">
    <source>
        <dbReference type="SAM" id="SignalP"/>
    </source>
</evidence>
<dbReference type="OrthoDB" id="2068062at2"/>
<dbReference type="Proteomes" id="UP000461768">
    <property type="component" value="Unassembled WGS sequence"/>
</dbReference>
<dbReference type="InterPro" id="IPR008979">
    <property type="entry name" value="Galactose-bd-like_sf"/>
</dbReference>
<reference evidence="2 3" key="2">
    <citation type="submission" date="2020-02" db="EMBL/GenBank/DDBJ databases">
        <title>Candidatus Galacturonibacter soehngenii shows hetero-acetogenic catabolism of galacturonic acid but lacks a canonical carbon monoxide dehydrogenase/acetyl-CoA synthase complex.</title>
        <authorList>
            <person name="Diender M."/>
            <person name="Stouten G.R."/>
            <person name="Petersen J.F."/>
            <person name="Nielsen P.H."/>
            <person name="Dueholm M.S."/>
            <person name="Pronk J.T."/>
            <person name="Van Loosdrecht M.C.M."/>
        </authorList>
    </citation>
    <scope>NUCLEOTIDE SEQUENCE [LARGE SCALE GENOMIC DNA]</scope>
    <source>
        <strain evidence="2">GalUA</strain>
    </source>
</reference>
<name>A0A7V7QJ38_9FIRM</name>
<dbReference type="SUPFAM" id="SSF49785">
    <property type="entry name" value="Galactose-binding domain-like"/>
    <property type="match status" value="1"/>
</dbReference>
<dbReference type="EMBL" id="WAGX01000005">
    <property type="protein sequence ID" value="KAB1437552.1"/>
    <property type="molecule type" value="Genomic_DNA"/>
</dbReference>
<evidence type="ECO:0000313" key="3">
    <source>
        <dbReference type="Proteomes" id="UP000461768"/>
    </source>
</evidence>